<reference evidence="1 3" key="1">
    <citation type="submission" date="2017-01" db="EMBL/GenBank/DDBJ databases">
        <authorList>
            <person name="Varghese N."/>
            <person name="Submissions S."/>
        </authorList>
    </citation>
    <scope>NUCLEOTIDE SEQUENCE [LARGE SCALE GENOMIC DNA]</scope>
    <source>
        <strain evidence="1 3">ATCC 33342</strain>
    </source>
</reference>
<protein>
    <submittedName>
        <fullName evidence="2">Uncharacterized protein</fullName>
    </submittedName>
</protein>
<dbReference type="EMBL" id="UGGV01000001">
    <property type="protein sequence ID" value="STO25603.1"/>
    <property type="molecule type" value="Genomic_DNA"/>
</dbReference>
<accession>A0A377GLY9</accession>
<gene>
    <name evidence="2" type="ORF">NCTC11401_02440</name>
    <name evidence="1" type="ORF">SAMN05421777_11521</name>
</gene>
<dbReference type="AlphaFoldDB" id="A0A377GLY9"/>
<dbReference type="OrthoDB" id="5653633at2"/>
<dbReference type="Proteomes" id="UP000186808">
    <property type="component" value="Unassembled WGS sequence"/>
</dbReference>
<reference evidence="2 4" key="2">
    <citation type="submission" date="2018-06" db="EMBL/GenBank/DDBJ databases">
        <authorList>
            <consortium name="Pathogen Informatics"/>
            <person name="Doyle S."/>
        </authorList>
    </citation>
    <scope>NUCLEOTIDE SEQUENCE [LARGE SCALE GENOMIC DNA]</scope>
    <source>
        <strain evidence="2 4">NCTC11401</strain>
    </source>
</reference>
<organism evidence="2 4">
    <name type="scientific">Fluoribacter gormanii</name>
    <dbReference type="NCBI Taxonomy" id="464"/>
    <lineage>
        <taxon>Bacteria</taxon>
        <taxon>Pseudomonadati</taxon>
        <taxon>Pseudomonadota</taxon>
        <taxon>Gammaproteobacteria</taxon>
        <taxon>Legionellales</taxon>
        <taxon>Legionellaceae</taxon>
        <taxon>Fluoribacter</taxon>
    </lineage>
</organism>
<evidence type="ECO:0000313" key="3">
    <source>
        <dbReference type="Proteomes" id="UP000186808"/>
    </source>
</evidence>
<evidence type="ECO:0000313" key="4">
    <source>
        <dbReference type="Proteomes" id="UP000254374"/>
    </source>
</evidence>
<dbReference type="RefSeq" id="WP_058467119.1">
    <property type="nucleotide sequence ID" value="NZ_CAAAIX010000014.1"/>
</dbReference>
<dbReference type="EMBL" id="FTNL01000015">
    <property type="protein sequence ID" value="SIR54969.1"/>
    <property type="molecule type" value="Genomic_DNA"/>
</dbReference>
<name>A0A377GLY9_9GAMM</name>
<evidence type="ECO:0000313" key="2">
    <source>
        <dbReference type="EMBL" id="STO25603.1"/>
    </source>
</evidence>
<sequence>MLNKTDQSSVQIVAKKESPVVAITFYSKRTDSPPGYNTGILSAGNRQDVVRLKEGLESAAKKRGEIPPKFEITLFLIPDWDKKEDYNSPNYIAAKEKMIQDAQKFYGNDILIKDFLRSNVSDAELKFLRNCKAMGSVADIVKTRTIIDNQGRPCLQTDSNVTWANNNFDKLYELTFHSDTDAFNSSRCSEVYVSAHNKLVFTGSESKLPGILAKTLVDYCTEYDSDPWHKDERCNGVYDIAFCEGMSQHGLTYRVRIDDKYKNDKTFDFYPAILEDYRYKLMPLVIACQRESWRVGMPPPKPEVLELTGGLTKSDGEKKPAMEVEINGVKYGYYHFKSLIRVYTNIPSWHAEEERYKYVHQTQDFVKMAEHARNIFVSKQDTPLCMEIFARYYNAVKQEYEAGHLITGKRALKALSKLIPDTDAGNRLCAELFGCIVKELHENPVRNALLPIEPEERYQRKLKVEVLPGFLQEIAPNLTGVTAFSFFPSPRPFEHLMTKETLKLIAQSVDSLPKRERQQALGFFKTLSKENLEGIKNESKTAQEAWDEQYGMVSYNSPKKGFQ</sequence>
<evidence type="ECO:0000313" key="1">
    <source>
        <dbReference type="EMBL" id="SIR54969.1"/>
    </source>
</evidence>
<proteinExistence type="predicted"/>
<keyword evidence="3" id="KW-1185">Reference proteome</keyword>
<dbReference type="Proteomes" id="UP000254374">
    <property type="component" value="Unassembled WGS sequence"/>
</dbReference>